<keyword evidence="1" id="KW-0812">Transmembrane</keyword>
<dbReference type="EMBL" id="LLXH01000244">
    <property type="protein sequence ID" value="PKC70070.1"/>
    <property type="molecule type" value="Genomic_DNA"/>
</dbReference>
<evidence type="ECO:0000256" key="2">
    <source>
        <dbReference type="SAM" id="SignalP"/>
    </source>
</evidence>
<protein>
    <submittedName>
        <fullName evidence="3">Uncharacterized protein</fullName>
    </submittedName>
</protein>
<proteinExistence type="predicted"/>
<feature type="signal peptide" evidence="2">
    <location>
        <begin position="1"/>
        <end position="17"/>
    </location>
</feature>
<evidence type="ECO:0000313" key="3">
    <source>
        <dbReference type="EMBL" id="PKC70070.1"/>
    </source>
</evidence>
<accession>A0A2N0S3F8</accession>
<keyword evidence="1" id="KW-0472">Membrane</keyword>
<gene>
    <name evidence="3" type="ORF">RhiirA1_112640</name>
</gene>
<keyword evidence="2" id="KW-0732">Signal</keyword>
<name>A0A2N0S3F8_9GLOM</name>
<keyword evidence="1" id="KW-1133">Transmembrane helix</keyword>
<evidence type="ECO:0000256" key="1">
    <source>
        <dbReference type="SAM" id="Phobius"/>
    </source>
</evidence>
<reference evidence="3 4" key="2">
    <citation type="submission" date="2017-10" db="EMBL/GenBank/DDBJ databases">
        <title>Genome analyses suggest a sexual origin of heterokaryosis in a supposedly ancient asexual fungus.</title>
        <authorList>
            <person name="Corradi N."/>
            <person name="Sedzielewska K."/>
            <person name="Noel J."/>
            <person name="Charron P."/>
            <person name="Farinelli L."/>
            <person name="Marton T."/>
            <person name="Kruger M."/>
            <person name="Pelin A."/>
            <person name="Brachmann A."/>
            <person name="Corradi N."/>
        </authorList>
    </citation>
    <scope>NUCLEOTIDE SEQUENCE [LARGE SCALE GENOMIC DNA]</scope>
    <source>
        <strain evidence="3 4">A1</strain>
    </source>
</reference>
<sequence length="58" mass="7087">MIFVLLFMCYLVTSLLATIRRNGEFTYRVMEKLHILYKIFLRTLINTFVYIPFQSKLY</sequence>
<feature type="chain" id="PRO_5014787094" evidence="2">
    <location>
        <begin position="18"/>
        <end position="58"/>
    </location>
</feature>
<evidence type="ECO:0000313" key="4">
    <source>
        <dbReference type="Proteomes" id="UP000232688"/>
    </source>
</evidence>
<dbReference type="Proteomes" id="UP000232688">
    <property type="component" value="Unassembled WGS sequence"/>
</dbReference>
<comment type="caution">
    <text evidence="3">The sequence shown here is derived from an EMBL/GenBank/DDBJ whole genome shotgun (WGS) entry which is preliminary data.</text>
</comment>
<dbReference type="VEuPathDB" id="FungiDB:RhiirA1_112640"/>
<feature type="transmembrane region" description="Helical" evidence="1">
    <location>
        <begin position="33"/>
        <end position="53"/>
    </location>
</feature>
<reference evidence="3 4" key="1">
    <citation type="submission" date="2017-10" db="EMBL/GenBank/DDBJ databases">
        <title>Extensive intraspecific genome diversity in a model arbuscular mycorrhizal fungus.</title>
        <authorList>
            <person name="Chen E.C.H."/>
            <person name="Morin E."/>
            <person name="Baudet D."/>
            <person name="Noel J."/>
            <person name="Ndikumana S."/>
            <person name="Charron P."/>
            <person name="St-Onge C."/>
            <person name="Giorgi J."/>
            <person name="Grigoriev I.V."/>
            <person name="Roux C."/>
            <person name="Martin F.M."/>
            <person name="Corradi N."/>
        </authorList>
    </citation>
    <scope>NUCLEOTIDE SEQUENCE [LARGE SCALE GENOMIC DNA]</scope>
    <source>
        <strain evidence="3 4">A1</strain>
    </source>
</reference>
<organism evidence="3 4">
    <name type="scientific">Rhizophagus irregularis</name>
    <dbReference type="NCBI Taxonomy" id="588596"/>
    <lineage>
        <taxon>Eukaryota</taxon>
        <taxon>Fungi</taxon>
        <taxon>Fungi incertae sedis</taxon>
        <taxon>Mucoromycota</taxon>
        <taxon>Glomeromycotina</taxon>
        <taxon>Glomeromycetes</taxon>
        <taxon>Glomerales</taxon>
        <taxon>Glomeraceae</taxon>
        <taxon>Rhizophagus</taxon>
    </lineage>
</organism>
<dbReference type="AlphaFoldDB" id="A0A2N0S3F8"/>